<organism evidence="2 3">
    <name type="scientific">Prorocentrum cordatum</name>
    <dbReference type="NCBI Taxonomy" id="2364126"/>
    <lineage>
        <taxon>Eukaryota</taxon>
        <taxon>Sar</taxon>
        <taxon>Alveolata</taxon>
        <taxon>Dinophyceae</taxon>
        <taxon>Prorocentrales</taxon>
        <taxon>Prorocentraceae</taxon>
        <taxon>Prorocentrum</taxon>
    </lineage>
</organism>
<evidence type="ECO:0000313" key="3">
    <source>
        <dbReference type="Proteomes" id="UP001189429"/>
    </source>
</evidence>
<dbReference type="EMBL" id="CAUYUJ010015565">
    <property type="protein sequence ID" value="CAK0855573.1"/>
    <property type="molecule type" value="Genomic_DNA"/>
</dbReference>
<name>A0ABN9U8P7_9DINO</name>
<accession>A0ABN9U8P7</accession>
<reference evidence="2" key="1">
    <citation type="submission" date="2023-10" db="EMBL/GenBank/DDBJ databases">
        <authorList>
            <person name="Chen Y."/>
            <person name="Shah S."/>
            <person name="Dougan E. K."/>
            <person name="Thang M."/>
            <person name="Chan C."/>
        </authorList>
    </citation>
    <scope>NUCLEOTIDE SEQUENCE [LARGE SCALE GENOMIC DNA]</scope>
</reference>
<protein>
    <submittedName>
        <fullName evidence="2">Uncharacterized protein</fullName>
    </submittedName>
</protein>
<gene>
    <name evidence="2" type="ORF">PCOR1329_LOCUS46274</name>
</gene>
<proteinExistence type="predicted"/>
<sequence>MRVRMPAIRTTRGPEWIQWAANCRDAFRSMAIRLEWPRKTEHFKFTFAKQRPCVLAMTRLEVAMDVEPILDGPDWHERDLVVWEHSFVLMFADVRCSDTGDFDGATPSFLPDVFMGPSGFLSSDADWMSLAEAKRALPCEQGARVDRRNGEVDAVPGAVAPEPWMEEMFMWDYLANGDTGGDDSTLGPRRGSRKKDNSDDESSSSDISEGSWVDEFDAMALLGASVWTWRLRWTRARTTSGGRCAEANGP</sequence>
<comment type="caution">
    <text evidence="2">The sequence shown here is derived from an EMBL/GenBank/DDBJ whole genome shotgun (WGS) entry which is preliminary data.</text>
</comment>
<evidence type="ECO:0000256" key="1">
    <source>
        <dbReference type="SAM" id="MobiDB-lite"/>
    </source>
</evidence>
<evidence type="ECO:0000313" key="2">
    <source>
        <dbReference type="EMBL" id="CAK0855573.1"/>
    </source>
</evidence>
<feature type="region of interest" description="Disordered" evidence="1">
    <location>
        <begin position="180"/>
        <end position="208"/>
    </location>
</feature>
<dbReference type="Proteomes" id="UP001189429">
    <property type="component" value="Unassembled WGS sequence"/>
</dbReference>
<keyword evidence="3" id="KW-1185">Reference proteome</keyword>